<evidence type="ECO:0000313" key="5">
    <source>
        <dbReference type="Proteomes" id="UP000799640"/>
    </source>
</evidence>
<keyword evidence="2" id="KW-0274">FAD</keyword>
<gene>
    <name evidence="4" type="ORF">EJ06DRAFT_584674</name>
</gene>
<keyword evidence="3" id="KW-0560">Oxidoreductase</keyword>
<dbReference type="InterPro" id="IPR036188">
    <property type="entry name" value="FAD/NAD-bd_sf"/>
</dbReference>
<evidence type="ECO:0000313" key="4">
    <source>
        <dbReference type="EMBL" id="KAF2397197.1"/>
    </source>
</evidence>
<dbReference type="Proteomes" id="UP000799640">
    <property type="component" value="Unassembled WGS sequence"/>
</dbReference>
<dbReference type="EMBL" id="ML996704">
    <property type="protein sequence ID" value="KAF2397197.1"/>
    <property type="molecule type" value="Genomic_DNA"/>
</dbReference>
<reference evidence="4" key="1">
    <citation type="journal article" date="2020" name="Stud. Mycol.">
        <title>101 Dothideomycetes genomes: a test case for predicting lifestyles and emergence of pathogens.</title>
        <authorList>
            <person name="Haridas S."/>
            <person name="Albert R."/>
            <person name="Binder M."/>
            <person name="Bloem J."/>
            <person name="Labutti K."/>
            <person name="Salamov A."/>
            <person name="Andreopoulos B."/>
            <person name="Baker S."/>
            <person name="Barry K."/>
            <person name="Bills G."/>
            <person name="Bluhm B."/>
            <person name="Cannon C."/>
            <person name="Castanera R."/>
            <person name="Culley D."/>
            <person name="Daum C."/>
            <person name="Ezra D."/>
            <person name="Gonzalez J."/>
            <person name="Henrissat B."/>
            <person name="Kuo A."/>
            <person name="Liang C."/>
            <person name="Lipzen A."/>
            <person name="Lutzoni F."/>
            <person name="Magnuson J."/>
            <person name="Mondo S."/>
            <person name="Nolan M."/>
            <person name="Ohm R."/>
            <person name="Pangilinan J."/>
            <person name="Park H.-J."/>
            <person name="Ramirez L."/>
            <person name="Alfaro M."/>
            <person name="Sun H."/>
            <person name="Tritt A."/>
            <person name="Yoshinaga Y."/>
            <person name="Zwiers L.-H."/>
            <person name="Turgeon B."/>
            <person name="Goodwin S."/>
            <person name="Spatafora J."/>
            <person name="Crous P."/>
            <person name="Grigoriev I."/>
        </authorList>
    </citation>
    <scope>NUCLEOTIDE SEQUENCE</scope>
    <source>
        <strain evidence="4">CBS 262.69</strain>
    </source>
</reference>
<dbReference type="OrthoDB" id="2915840at2759"/>
<organism evidence="4 5">
    <name type="scientific">Trichodelitschia bisporula</name>
    <dbReference type="NCBI Taxonomy" id="703511"/>
    <lineage>
        <taxon>Eukaryota</taxon>
        <taxon>Fungi</taxon>
        <taxon>Dikarya</taxon>
        <taxon>Ascomycota</taxon>
        <taxon>Pezizomycotina</taxon>
        <taxon>Dothideomycetes</taxon>
        <taxon>Dothideomycetes incertae sedis</taxon>
        <taxon>Phaeotrichales</taxon>
        <taxon>Phaeotrichaceae</taxon>
        <taxon>Trichodelitschia</taxon>
    </lineage>
</organism>
<name>A0A6G1HMY5_9PEZI</name>
<dbReference type="Gene3D" id="3.50.50.60">
    <property type="entry name" value="FAD/NAD(P)-binding domain"/>
    <property type="match status" value="1"/>
</dbReference>
<evidence type="ECO:0000256" key="3">
    <source>
        <dbReference type="ARBA" id="ARBA00023002"/>
    </source>
</evidence>
<evidence type="ECO:0008006" key="6">
    <source>
        <dbReference type="Google" id="ProtNLM"/>
    </source>
</evidence>
<keyword evidence="5" id="KW-1185">Reference proteome</keyword>
<keyword evidence="1" id="KW-0285">Flavoprotein</keyword>
<dbReference type="InterPro" id="IPR050346">
    <property type="entry name" value="FMO-like"/>
</dbReference>
<proteinExistence type="predicted"/>
<evidence type="ECO:0000256" key="2">
    <source>
        <dbReference type="ARBA" id="ARBA00022827"/>
    </source>
</evidence>
<dbReference type="SUPFAM" id="SSF51905">
    <property type="entry name" value="FAD/NAD(P)-binding domain"/>
    <property type="match status" value="1"/>
</dbReference>
<protein>
    <recommendedName>
        <fullName evidence="6">FAD/NAD(P)-binding domain-containing protein</fullName>
    </recommendedName>
</protein>
<evidence type="ECO:0000256" key="1">
    <source>
        <dbReference type="ARBA" id="ARBA00022630"/>
    </source>
</evidence>
<accession>A0A6G1HMY5</accession>
<dbReference type="AlphaFoldDB" id="A0A6G1HMY5"/>
<dbReference type="GO" id="GO:0016491">
    <property type="term" value="F:oxidoreductase activity"/>
    <property type="evidence" value="ECO:0007669"/>
    <property type="project" value="UniProtKB-KW"/>
</dbReference>
<dbReference type="PANTHER" id="PTHR23023">
    <property type="entry name" value="DIMETHYLANILINE MONOOXYGENASE"/>
    <property type="match status" value="1"/>
</dbReference>
<sequence length="542" mass="58934">MAKTYLAANPTHKLLILDQQSRIGGFWAANSAPPLSLPLLGTFELSDFPLSSPTLKPNDLIPANEIQSYLSRLAAHYALTPRISLQHRVHYATRQADDTWSLSITDLPRAVTKNLKTRRLILATSPASVPMSPPSLRGTSDFNKPIFHTSAFASHPPPSLSPEPIAVLGCFRDAWPVVAAYASSGKPVYWILGRNAKPDAWIAARVGPRGADAEDLAMTRGAGNFSPCLWRQADGYEHKPARSQSGIGKWATGKVWDGVAKDVAAAYEGDPDLEKLRPQYPPFWTGAPPVEAGCIPALVKAGTIRVFDTYAVGLSQGTIHLAAHAGAVPISAVCYAGTTGGLNIPFSPSPTSRTLGIPFRGPAPRTEMHSTLDTTLKSRFPSLIATCPAPPPPTHESTKSWSLFRFVVPAGTSPSVAFVGMVGVARESVVAEAQALWVTAWFDNTEFVGMREHQRREEAALWARFGVWRYPGSGAGREQRVPEFYANTLAYVERLLGDVGVRTRRKGGFAEVTEAYGPKDYKGVLEEFLAVREKRMKRRKSQ</sequence>